<dbReference type="InterPro" id="IPR000629">
    <property type="entry name" value="RNA-helicase_DEAD-box_CS"/>
</dbReference>
<evidence type="ECO:0000256" key="4">
    <source>
        <dbReference type="ARBA" id="ARBA00022840"/>
    </source>
</evidence>
<dbReference type="Pfam" id="PF00270">
    <property type="entry name" value="DEAD"/>
    <property type="match status" value="1"/>
</dbReference>
<keyword evidence="3 6" id="KW-0347">Helicase</keyword>
<dbReference type="AlphaFoldDB" id="A0A975IUJ6"/>
<dbReference type="SUPFAM" id="SSF52540">
    <property type="entry name" value="P-loop containing nucleoside triphosphate hydrolases"/>
    <property type="match status" value="1"/>
</dbReference>
<evidence type="ECO:0000259" key="8">
    <source>
        <dbReference type="PROSITE" id="PS51192"/>
    </source>
</evidence>
<dbReference type="GO" id="GO:0005524">
    <property type="term" value="F:ATP binding"/>
    <property type="evidence" value="ECO:0007669"/>
    <property type="project" value="UniProtKB-KW"/>
</dbReference>
<dbReference type="Gene3D" id="3.30.70.330">
    <property type="match status" value="1"/>
</dbReference>
<dbReference type="InterPro" id="IPR027417">
    <property type="entry name" value="P-loop_NTPase"/>
</dbReference>
<dbReference type="CDD" id="cd12252">
    <property type="entry name" value="RRM_DbpA"/>
    <property type="match status" value="1"/>
</dbReference>
<name>A0A975IUJ6_9CAUL</name>
<dbReference type="SMART" id="SM00487">
    <property type="entry name" value="DEXDc"/>
    <property type="match status" value="1"/>
</dbReference>
<evidence type="ECO:0000256" key="5">
    <source>
        <dbReference type="ARBA" id="ARBA00038437"/>
    </source>
</evidence>
<evidence type="ECO:0000256" key="6">
    <source>
        <dbReference type="RuleBase" id="RU000492"/>
    </source>
</evidence>
<dbReference type="PROSITE" id="PS51192">
    <property type="entry name" value="HELICASE_ATP_BIND_1"/>
    <property type="match status" value="1"/>
</dbReference>
<dbReference type="PROSITE" id="PS00039">
    <property type="entry name" value="DEAD_ATP_HELICASE"/>
    <property type="match status" value="1"/>
</dbReference>
<reference evidence="10" key="1">
    <citation type="submission" date="2021-04" db="EMBL/GenBank/DDBJ databases">
        <title>The complete genome sequence of Caulobacter sp. S6.</title>
        <authorList>
            <person name="Tang Y."/>
            <person name="Ouyang W."/>
            <person name="Liu Q."/>
            <person name="Huang B."/>
            <person name="Guo Z."/>
            <person name="Lei P."/>
        </authorList>
    </citation>
    <scope>NUCLEOTIDE SEQUENCE</scope>
    <source>
        <strain evidence="10">S6</strain>
    </source>
</reference>
<dbReference type="Pfam" id="PF03880">
    <property type="entry name" value="DbpA"/>
    <property type="match status" value="1"/>
</dbReference>
<feature type="domain" description="Helicase C-terminal" evidence="9">
    <location>
        <begin position="235"/>
        <end position="384"/>
    </location>
</feature>
<evidence type="ECO:0000256" key="1">
    <source>
        <dbReference type="ARBA" id="ARBA00022741"/>
    </source>
</evidence>
<evidence type="ECO:0000313" key="10">
    <source>
        <dbReference type="EMBL" id="QUD87599.1"/>
    </source>
</evidence>
<dbReference type="KEGG" id="caul:KCG34_21525"/>
<sequence>MPFPPSHAALDLALSEQGYAEPTPVQAAVLEDGARDRDLLVSAQTGSGKTVAFGLAFASSLIGEAPRLPPTRPLDQGGAPLALIIAPTRELALQVSRELTWLYAKAGAVIATCVGGMDPRKEQRALAFGCHIVVGTPGRLCDHLERGNLDLSGLKVVVLDEADEMLDLGFREDLEVLLDAAPAERRTLLFSATIAKDIAALARRYQRDAVRIDTINRDEPHRDIDYRAIRVAPNEVEKAVVNVLRYFEGGGAMVFCSTREAVRHLYMSLRERGFAAVALSGELSQKERTDALQALRDGHAKVCVATDVAARGLDLPDLALVVHADLPVNRAGLLHRSGRTGRAGRKGVSVLMVPYPRRRRAEQLLASANIEAAWANPPTAEEIRQRDQQRLIDDPMLAEPAAEEDLGLARALLEARGAEQIAAALIRLHRASTPAPEELFDAPADDFQRRERGKPYDPAGRERAPVDYARVENGAWYRLPVGRSANADPKWLIPLICRLGHVTKKDIGQIRIFDRETKFEIAPDAEARFTAALKSQSDEKMRIEPAGAPTGKGAPPRGGRPPHKPDRRGPPPKSEDRRERPPARPERGDYKGKGKNKGGKP</sequence>
<dbReference type="InterPro" id="IPR001650">
    <property type="entry name" value="Helicase_C-like"/>
</dbReference>
<evidence type="ECO:0000259" key="9">
    <source>
        <dbReference type="PROSITE" id="PS51194"/>
    </source>
</evidence>
<dbReference type="InterPro" id="IPR005580">
    <property type="entry name" value="DbpA/CsdA_RNA-bd_dom"/>
</dbReference>
<evidence type="ECO:0000256" key="7">
    <source>
        <dbReference type="SAM" id="MobiDB-lite"/>
    </source>
</evidence>
<dbReference type="Gene3D" id="3.40.50.300">
    <property type="entry name" value="P-loop containing nucleotide triphosphate hydrolases"/>
    <property type="match status" value="2"/>
</dbReference>
<feature type="compositionally biased region" description="Low complexity" evidence="7">
    <location>
        <begin position="545"/>
        <end position="557"/>
    </location>
</feature>
<dbReference type="InterPro" id="IPR044742">
    <property type="entry name" value="DEAD/DEAH_RhlB"/>
</dbReference>
<feature type="compositionally biased region" description="Basic and acidic residues" evidence="7">
    <location>
        <begin position="563"/>
        <end position="592"/>
    </location>
</feature>
<organism evidence="10 11">
    <name type="scientific">Phenylobacterium montanum</name>
    <dbReference type="NCBI Taxonomy" id="2823693"/>
    <lineage>
        <taxon>Bacteria</taxon>
        <taxon>Pseudomonadati</taxon>
        <taxon>Pseudomonadota</taxon>
        <taxon>Alphaproteobacteria</taxon>
        <taxon>Caulobacterales</taxon>
        <taxon>Caulobacteraceae</taxon>
        <taxon>Phenylobacterium</taxon>
    </lineage>
</organism>
<feature type="region of interest" description="Disordered" evidence="7">
    <location>
        <begin position="533"/>
        <end position="601"/>
    </location>
</feature>
<keyword evidence="4 6" id="KW-0067">ATP-binding</keyword>
<keyword evidence="1 6" id="KW-0547">Nucleotide-binding</keyword>
<dbReference type="Pfam" id="PF00271">
    <property type="entry name" value="Helicase_C"/>
    <property type="match status" value="1"/>
</dbReference>
<dbReference type="GO" id="GO:0003676">
    <property type="term" value="F:nucleic acid binding"/>
    <property type="evidence" value="ECO:0007669"/>
    <property type="project" value="InterPro"/>
</dbReference>
<gene>
    <name evidence="10" type="ORF">KCG34_21525</name>
</gene>
<dbReference type="PANTHER" id="PTHR47959">
    <property type="entry name" value="ATP-DEPENDENT RNA HELICASE RHLE-RELATED"/>
    <property type="match status" value="1"/>
</dbReference>
<dbReference type="GO" id="GO:0003724">
    <property type="term" value="F:RNA helicase activity"/>
    <property type="evidence" value="ECO:0007669"/>
    <property type="project" value="TreeGrafter"/>
</dbReference>
<dbReference type="InterPro" id="IPR050079">
    <property type="entry name" value="DEAD_box_RNA_helicase"/>
</dbReference>
<protein>
    <submittedName>
        <fullName evidence="10">DEAD/DEAH box helicase</fullName>
    </submittedName>
</protein>
<evidence type="ECO:0000256" key="3">
    <source>
        <dbReference type="ARBA" id="ARBA00022806"/>
    </source>
</evidence>
<dbReference type="RefSeq" id="WP_211937651.1">
    <property type="nucleotide sequence ID" value="NZ_CP073078.1"/>
</dbReference>
<dbReference type="CDD" id="cd18787">
    <property type="entry name" value="SF2_C_DEAD"/>
    <property type="match status" value="1"/>
</dbReference>
<dbReference type="InterPro" id="IPR012677">
    <property type="entry name" value="Nucleotide-bd_a/b_plait_sf"/>
</dbReference>
<dbReference type="InterPro" id="IPR014001">
    <property type="entry name" value="Helicase_ATP-bd"/>
</dbReference>
<dbReference type="PANTHER" id="PTHR47959:SF1">
    <property type="entry name" value="ATP-DEPENDENT RNA HELICASE DBPA"/>
    <property type="match status" value="1"/>
</dbReference>
<feature type="domain" description="Helicase ATP-binding" evidence="8">
    <location>
        <begin position="30"/>
        <end position="212"/>
    </location>
</feature>
<proteinExistence type="inferred from homology"/>
<keyword evidence="2 6" id="KW-0378">Hydrolase</keyword>
<dbReference type="EMBL" id="CP073078">
    <property type="protein sequence ID" value="QUD87599.1"/>
    <property type="molecule type" value="Genomic_DNA"/>
</dbReference>
<dbReference type="PROSITE" id="PS51194">
    <property type="entry name" value="HELICASE_CTER"/>
    <property type="match status" value="1"/>
</dbReference>
<comment type="similarity">
    <text evidence="5 6">Belongs to the DEAD box helicase family.</text>
</comment>
<dbReference type="SMART" id="SM00490">
    <property type="entry name" value="HELICc"/>
    <property type="match status" value="1"/>
</dbReference>
<dbReference type="CDD" id="cd00268">
    <property type="entry name" value="DEADc"/>
    <property type="match status" value="1"/>
</dbReference>
<evidence type="ECO:0000313" key="11">
    <source>
        <dbReference type="Proteomes" id="UP000676409"/>
    </source>
</evidence>
<accession>A0A975IUJ6</accession>
<evidence type="ECO:0000256" key="2">
    <source>
        <dbReference type="ARBA" id="ARBA00022801"/>
    </source>
</evidence>
<dbReference type="GO" id="GO:0016787">
    <property type="term" value="F:hydrolase activity"/>
    <property type="evidence" value="ECO:0007669"/>
    <property type="project" value="UniProtKB-KW"/>
</dbReference>
<dbReference type="GO" id="GO:0005829">
    <property type="term" value="C:cytosol"/>
    <property type="evidence" value="ECO:0007669"/>
    <property type="project" value="TreeGrafter"/>
</dbReference>
<keyword evidence="11" id="KW-1185">Reference proteome</keyword>
<dbReference type="Proteomes" id="UP000676409">
    <property type="component" value="Chromosome"/>
</dbReference>
<dbReference type="InterPro" id="IPR011545">
    <property type="entry name" value="DEAD/DEAH_box_helicase_dom"/>
</dbReference>